<evidence type="ECO:0000313" key="2">
    <source>
        <dbReference type="Proteomes" id="UP000198415"/>
    </source>
</evidence>
<gene>
    <name evidence="1" type="ORF">SAMN06264365_11749</name>
</gene>
<dbReference type="EMBL" id="FZNR01000017">
    <property type="protein sequence ID" value="SNS51120.1"/>
    <property type="molecule type" value="Genomic_DNA"/>
</dbReference>
<proteinExistence type="predicted"/>
<keyword evidence="2" id="KW-1185">Reference proteome</keyword>
<dbReference type="Proteomes" id="UP000198415">
    <property type="component" value="Unassembled WGS sequence"/>
</dbReference>
<reference evidence="1 2" key="1">
    <citation type="submission" date="2017-06" db="EMBL/GenBank/DDBJ databases">
        <authorList>
            <person name="Kim H.J."/>
            <person name="Triplett B.A."/>
        </authorList>
    </citation>
    <scope>NUCLEOTIDE SEQUENCE [LARGE SCALE GENOMIC DNA]</scope>
    <source>
        <strain evidence="1 2">DSM 43151</strain>
    </source>
</reference>
<name>A0A239F299_9ACTN</name>
<organism evidence="1 2">
    <name type="scientific">Actinoplanes regularis</name>
    <dbReference type="NCBI Taxonomy" id="52697"/>
    <lineage>
        <taxon>Bacteria</taxon>
        <taxon>Bacillati</taxon>
        <taxon>Actinomycetota</taxon>
        <taxon>Actinomycetes</taxon>
        <taxon>Micromonosporales</taxon>
        <taxon>Micromonosporaceae</taxon>
        <taxon>Actinoplanes</taxon>
    </lineage>
</organism>
<sequence length="43" mass="4660">MLDPILARNLNITVSAKVASNHSKILRNDSPAVARAVREFAVT</sequence>
<dbReference type="AlphaFoldDB" id="A0A239F299"/>
<accession>A0A239F299</accession>
<evidence type="ECO:0000313" key="1">
    <source>
        <dbReference type="EMBL" id="SNS51120.1"/>
    </source>
</evidence>
<protein>
    <submittedName>
        <fullName evidence="1">Uncharacterized protein</fullName>
    </submittedName>
</protein>
<dbReference type="RefSeq" id="WP_275407926.1">
    <property type="nucleotide sequence ID" value="NZ_BOMU01000082.1"/>
</dbReference>